<dbReference type="GO" id="GO:0003924">
    <property type="term" value="F:GTPase activity"/>
    <property type="evidence" value="ECO:0007669"/>
    <property type="project" value="InterPro"/>
</dbReference>
<organism evidence="2">
    <name type="scientific">marine sediment metagenome</name>
    <dbReference type="NCBI Taxonomy" id="412755"/>
    <lineage>
        <taxon>unclassified sequences</taxon>
        <taxon>metagenomes</taxon>
        <taxon>ecological metagenomes</taxon>
    </lineage>
</organism>
<dbReference type="Gene3D" id="3.40.50.300">
    <property type="entry name" value="P-loop containing nucleotide triphosphate hydrolases"/>
    <property type="match status" value="1"/>
</dbReference>
<evidence type="ECO:0000313" key="2">
    <source>
        <dbReference type="EMBL" id="GAH68050.1"/>
    </source>
</evidence>
<dbReference type="NCBIfam" id="TIGR00231">
    <property type="entry name" value="small_GTP"/>
    <property type="match status" value="1"/>
</dbReference>
<dbReference type="InterPro" id="IPR027417">
    <property type="entry name" value="P-loop_NTPase"/>
</dbReference>
<proteinExistence type="predicted"/>
<dbReference type="EMBL" id="BARU01029535">
    <property type="protein sequence ID" value="GAH68050.1"/>
    <property type="molecule type" value="Genomic_DNA"/>
</dbReference>
<gene>
    <name evidence="2" type="ORF">S03H2_46972</name>
</gene>
<protein>
    <recommendedName>
        <fullName evidence="1">Tr-type G domain-containing protein</fullName>
    </recommendedName>
</protein>
<dbReference type="PRINTS" id="PR00315">
    <property type="entry name" value="ELONGATNFCT"/>
</dbReference>
<dbReference type="PANTHER" id="PTHR42908">
    <property type="entry name" value="TRANSLATION ELONGATION FACTOR-RELATED"/>
    <property type="match status" value="1"/>
</dbReference>
<feature type="domain" description="Tr-type G" evidence="1">
    <location>
        <begin position="5"/>
        <end position="127"/>
    </location>
</feature>
<reference evidence="2" key="1">
    <citation type="journal article" date="2014" name="Front. Microbiol.">
        <title>High frequency of phylogenetically diverse reductive dehalogenase-homologous genes in deep subseafloor sedimentary metagenomes.</title>
        <authorList>
            <person name="Kawai M."/>
            <person name="Futagami T."/>
            <person name="Toyoda A."/>
            <person name="Takaki Y."/>
            <person name="Nishi S."/>
            <person name="Hori S."/>
            <person name="Arai W."/>
            <person name="Tsubouchi T."/>
            <person name="Morono Y."/>
            <person name="Uchiyama I."/>
            <person name="Ito T."/>
            <person name="Fujiyama A."/>
            <person name="Inagaki F."/>
            <person name="Takami H."/>
        </authorList>
    </citation>
    <scope>NUCLEOTIDE SEQUENCE</scope>
    <source>
        <strain evidence="2">Expedition CK06-06</strain>
    </source>
</reference>
<dbReference type="Pfam" id="PF00009">
    <property type="entry name" value="GTP_EFTU"/>
    <property type="match status" value="1"/>
</dbReference>
<dbReference type="AlphaFoldDB" id="X1IFM3"/>
<dbReference type="InterPro" id="IPR031157">
    <property type="entry name" value="G_TR_CS"/>
</dbReference>
<feature type="non-terminal residue" evidence="2">
    <location>
        <position position="127"/>
    </location>
</feature>
<dbReference type="PROSITE" id="PS51722">
    <property type="entry name" value="G_TR_2"/>
    <property type="match status" value="1"/>
</dbReference>
<accession>X1IFM3</accession>
<evidence type="ECO:0000259" key="1">
    <source>
        <dbReference type="PROSITE" id="PS51722"/>
    </source>
</evidence>
<sequence>MNNRSDIRNIVIVAHVDHGKTTLVDAMLKQSKVFRDNQVVGELIMDSNTLEREKGITIMAKNTAVVYRGVKINIIDTPGHADFSGEVERVISMADGCLLLVDSVEGPMPQTKFVLRHALQKGLKTIV</sequence>
<dbReference type="GO" id="GO:1990904">
    <property type="term" value="C:ribonucleoprotein complex"/>
    <property type="evidence" value="ECO:0007669"/>
    <property type="project" value="TreeGrafter"/>
</dbReference>
<name>X1IFM3_9ZZZZ</name>
<dbReference type="GO" id="GO:0005525">
    <property type="term" value="F:GTP binding"/>
    <property type="evidence" value="ECO:0007669"/>
    <property type="project" value="InterPro"/>
</dbReference>
<dbReference type="SUPFAM" id="SSF52540">
    <property type="entry name" value="P-loop containing nucleoside triphosphate hydrolases"/>
    <property type="match status" value="1"/>
</dbReference>
<dbReference type="InterPro" id="IPR005225">
    <property type="entry name" value="Small_GTP-bd"/>
</dbReference>
<dbReference type="InterPro" id="IPR000795">
    <property type="entry name" value="T_Tr_GTP-bd_dom"/>
</dbReference>
<dbReference type="PROSITE" id="PS00301">
    <property type="entry name" value="G_TR_1"/>
    <property type="match status" value="1"/>
</dbReference>
<dbReference type="GO" id="GO:0005829">
    <property type="term" value="C:cytosol"/>
    <property type="evidence" value="ECO:0007669"/>
    <property type="project" value="TreeGrafter"/>
</dbReference>
<dbReference type="PANTHER" id="PTHR42908:SF8">
    <property type="entry name" value="TR-TYPE G DOMAIN-CONTAINING PROTEIN"/>
    <property type="match status" value="1"/>
</dbReference>
<comment type="caution">
    <text evidence="2">The sequence shown here is derived from an EMBL/GenBank/DDBJ whole genome shotgun (WGS) entry which is preliminary data.</text>
</comment>